<dbReference type="FunFam" id="2.40.70.10:FF:000085">
    <property type="entry name" value="Aspartic-type endopeptidase (CtsD), putative"/>
    <property type="match status" value="1"/>
</dbReference>
<evidence type="ECO:0000256" key="12">
    <source>
        <dbReference type="ARBA" id="ARBA00023288"/>
    </source>
</evidence>
<evidence type="ECO:0000256" key="2">
    <source>
        <dbReference type="ARBA" id="ARBA00007447"/>
    </source>
</evidence>
<keyword evidence="11" id="KW-0325">Glycoprotein</keyword>
<evidence type="ECO:0000256" key="9">
    <source>
        <dbReference type="ARBA" id="ARBA00023026"/>
    </source>
</evidence>
<dbReference type="SUPFAM" id="SSF50630">
    <property type="entry name" value="Acid proteases"/>
    <property type="match status" value="1"/>
</dbReference>
<dbReference type="Proteomes" id="UP000243515">
    <property type="component" value="Unassembled WGS sequence"/>
</dbReference>
<dbReference type="EMBL" id="NPHW01002559">
    <property type="protein sequence ID" value="OXV11219.1"/>
    <property type="molecule type" value="Genomic_DNA"/>
</dbReference>
<evidence type="ECO:0000256" key="1">
    <source>
        <dbReference type="ARBA" id="ARBA00004609"/>
    </source>
</evidence>
<dbReference type="OrthoDB" id="28208at2759"/>
<keyword evidence="18" id="KW-1185">Reference proteome</keyword>
<evidence type="ECO:0000259" key="16">
    <source>
        <dbReference type="PROSITE" id="PS51767"/>
    </source>
</evidence>
<evidence type="ECO:0000256" key="7">
    <source>
        <dbReference type="ARBA" id="ARBA00022750"/>
    </source>
</evidence>
<keyword evidence="6" id="KW-0732">Signal</keyword>
<keyword evidence="12" id="KW-0449">Lipoprotein</keyword>
<evidence type="ECO:0000256" key="4">
    <source>
        <dbReference type="ARBA" id="ARBA00022622"/>
    </source>
</evidence>
<proteinExistence type="inferred from homology"/>
<dbReference type="GO" id="GO:0006508">
    <property type="term" value="P:proteolysis"/>
    <property type="evidence" value="ECO:0007669"/>
    <property type="project" value="UniProtKB-KW"/>
</dbReference>
<dbReference type="GO" id="GO:0005886">
    <property type="term" value="C:plasma membrane"/>
    <property type="evidence" value="ECO:0007669"/>
    <property type="project" value="UniProtKB-SubCell"/>
</dbReference>
<feature type="domain" description="Peptidase A1" evidence="16">
    <location>
        <begin position="105"/>
        <end position="412"/>
    </location>
</feature>
<keyword evidence="5 15" id="KW-0645">Protease</keyword>
<keyword evidence="9" id="KW-0843">Virulence</keyword>
<evidence type="ECO:0000256" key="13">
    <source>
        <dbReference type="PIRSR" id="PIRSR601461-1"/>
    </source>
</evidence>
<feature type="active site" evidence="13">
    <location>
        <position position="123"/>
    </location>
</feature>
<feature type="disulfide bond" evidence="14">
    <location>
        <begin position="136"/>
        <end position="141"/>
    </location>
</feature>
<accession>A0A232M4B4</accession>
<dbReference type="PROSITE" id="PS51767">
    <property type="entry name" value="PEPTIDASE_A1"/>
    <property type="match status" value="1"/>
</dbReference>
<reference evidence="17 18" key="1">
    <citation type="journal article" date="2015" name="Environ. Microbiol.">
        <title>Metagenome sequence of Elaphomyces granulatus from sporocarp tissue reveals Ascomycota ectomycorrhizal fingerprints of genome expansion and a Proteobacteria-rich microbiome.</title>
        <authorList>
            <person name="Quandt C.A."/>
            <person name="Kohler A."/>
            <person name="Hesse C.N."/>
            <person name="Sharpton T.J."/>
            <person name="Martin F."/>
            <person name="Spatafora J.W."/>
        </authorList>
    </citation>
    <scope>NUCLEOTIDE SEQUENCE [LARGE SCALE GENOMIC DNA]</scope>
    <source>
        <strain evidence="17 18">OSC145934</strain>
    </source>
</reference>
<dbReference type="InterPro" id="IPR001461">
    <property type="entry name" value="Aspartic_peptidase_A1"/>
</dbReference>
<comment type="caution">
    <text evidence="17">The sequence shown here is derived from an EMBL/GenBank/DDBJ whole genome shotgun (WGS) entry which is preliminary data.</text>
</comment>
<evidence type="ECO:0000256" key="15">
    <source>
        <dbReference type="RuleBase" id="RU000454"/>
    </source>
</evidence>
<evidence type="ECO:0000313" key="17">
    <source>
        <dbReference type="EMBL" id="OXV11219.1"/>
    </source>
</evidence>
<gene>
    <name evidence="17" type="ORF">Egran_01020</name>
</gene>
<dbReference type="InterPro" id="IPR034164">
    <property type="entry name" value="Pepsin-like_dom"/>
</dbReference>
<dbReference type="Gene3D" id="2.40.70.10">
    <property type="entry name" value="Acid Proteases"/>
    <property type="match status" value="2"/>
</dbReference>
<feature type="active site" evidence="13">
    <location>
        <position position="306"/>
    </location>
</feature>
<keyword evidence="10" id="KW-0472">Membrane</keyword>
<dbReference type="InterPro" id="IPR033121">
    <property type="entry name" value="PEPTIDASE_A1"/>
</dbReference>
<evidence type="ECO:0000256" key="6">
    <source>
        <dbReference type="ARBA" id="ARBA00022729"/>
    </source>
</evidence>
<dbReference type="PROSITE" id="PS00141">
    <property type="entry name" value="ASP_PROTEASE"/>
    <property type="match status" value="1"/>
</dbReference>
<comment type="subcellular location">
    <subcellularLocation>
        <location evidence="1">Cell membrane</location>
        <topology evidence="1">Lipid-anchor</topology>
        <topology evidence="1">GPI-anchor</topology>
    </subcellularLocation>
</comment>
<dbReference type="PANTHER" id="PTHR47966:SF75">
    <property type="entry name" value="ENDOPEPTIDASE (CTSD), PUTATIVE (AFU_ORTHOLOGUE AFUA_4G07040)-RELATED"/>
    <property type="match status" value="1"/>
</dbReference>
<dbReference type="InterPro" id="IPR021109">
    <property type="entry name" value="Peptidase_aspartic_dom_sf"/>
</dbReference>
<evidence type="ECO:0000256" key="11">
    <source>
        <dbReference type="ARBA" id="ARBA00023180"/>
    </source>
</evidence>
<dbReference type="CDD" id="cd05471">
    <property type="entry name" value="pepsin_like"/>
    <property type="match status" value="1"/>
</dbReference>
<dbReference type="PRINTS" id="PR00792">
    <property type="entry name" value="PEPSIN"/>
</dbReference>
<sequence>MHLLQYALLATFYSMGVSAFFPYIIGSGASSTDSKLGSNKLMNRFFPLRRPTNKENDDKEYRAPTWKLRKVPRLMRDNQYKIYPGDPPSMNNSLAINQDGRDYSYFSVINLGSKNKEMWMLLDTGGANTWVFGSNCSSSACTRHNTFGSGDSTSLAVSTNTWNVGYGTGTVNGVLASDKVSFADFNLQLTFGLASFASDDFLNYPMDGILGLGRPGSSDIGTSIVMDEMIKAKYLKSNIVAFSLQRHSDNATDGEITFGDVDKTKFIGSISYTNTTNGSNRWEIPVGDASVDGKSCNFTDKTAIIDTGTSFILLPPDDASALHRLIPGSSPSGEDFIVPCSSTARVQFTFSGITYSIPPRDYVGTSINSSPNCLSNIVGHQPFGPDVWLLGDVFLKNVYSVFDFDNNRVGFAGRNASSPPTIAITRGSTIVVTENSAASASSTSDSTASSSTGFASAAQVTNSTSPTITKAAAANISIHPLLHLTVFTSLFYFSLLVAI</sequence>
<keyword evidence="8 15" id="KW-0378">Hydrolase</keyword>
<name>A0A232M4B4_9EURO</name>
<evidence type="ECO:0000256" key="10">
    <source>
        <dbReference type="ARBA" id="ARBA00023136"/>
    </source>
</evidence>
<evidence type="ECO:0000256" key="14">
    <source>
        <dbReference type="PIRSR" id="PIRSR601461-2"/>
    </source>
</evidence>
<dbReference type="GO" id="GO:0098552">
    <property type="term" value="C:side of membrane"/>
    <property type="evidence" value="ECO:0007669"/>
    <property type="project" value="UniProtKB-KW"/>
</dbReference>
<evidence type="ECO:0000256" key="3">
    <source>
        <dbReference type="ARBA" id="ARBA00022475"/>
    </source>
</evidence>
<evidence type="ECO:0000256" key="8">
    <source>
        <dbReference type="ARBA" id="ARBA00022801"/>
    </source>
</evidence>
<dbReference type="FunFam" id="2.40.70.10:FF:000060">
    <property type="entry name" value="Aspartic-type endopeptidase ctsD"/>
    <property type="match status" value="1"/>
</dbReference>
<keyword evidence="14" id="KW-1015">Disulfide bond</keyword>
<organism evidence="17 18">
    <name type="scientific">Elaphomyces granulatus</name>
    <dbReference type="NCBI Taxonomy" id="519963"/>
    <lineage>
        <taxon>Eukaryota</taxon>
        <taxon>Fungi</taxon>
        <taxon>Dikarya</taxon>
        <taxon>Ascomycota</taxon>
        <taxon>Pezizomycotina</taxon>
        <taxon>Eurotiomycetes</taxon>
        <taxon>Eurotiomycetidae</taxon>
        <taxon>Eurotiales</taxon>
        <taxon>Elaphomycetaceae</taxon>
        <taxon>Elaphomyces</taxon>
    </lineage>
</organism>
<protein>
    <recommendedName>
        <fullName evidence="16">Peptidase A1 domain-containing protein</fullName>
    </recommendedName>
</protein>
<dbReference type="AlphaFoldDB" id="A0A232M4B4"/>
<dbReference type="PANTHER" id="PTHR47966">
    <property type="entry name" value="BETA-SITE APP-CLEAVING ENZYME, ISOFORM A-RELATED"/>
    <property type="match status" value="1"/>
</dbReference>
<comment type="similarity">
    <text evidence="2 15">Belongs to the peptidase A1 family.</text>
</comment>
<evidence type="ECO:0000313" key="18">
    <source>
        <dbReference type="Proteomes" id="UP000243515"/>
    </source>
</evidence>
<dbReference type="GO" id="GO:0004190">
    <property type="term" value="F:aspartic-type endopeptidase activity"/>
    <property type="evidence" value="ECO:0007669"/>
    <property type="project" value="UniProtKB-KW"/>
</dbReference>
<evidence type="ECO:0000256" key="5">
    <source>
        <dbReference type="ARBA" id="ARBA00022670"/>
    </source>
</evidence>
<dbReference type="Pfam" id="PF00026">
    <property type="entry name" value="Asp"/>
    <property type="match status" value="1"/>
</dbReference>
<keyword evidence="4" id="KW-0336">GPI-anchor</keyword>
<keyword evidence="7 15" id="KW-0064">Aspartyl protease</keyword>
<dbReference type="InterPro" id="IPR001969">
    <property type="entry name" value="Aspartic_peptidase_AS"/>
</dbReference>
<keyword evidence="3" id="KW-1003">Cell membrane</keyword>